<dbReference type="Proteomes" id="UP001595719">
    <property type="component" value="Unassembled WGS sequence"/>
</dbReference>
<dbReference type="InterPro" id="IPR035093">
    <property type="entry name" value="RelE/ParE_toxin_dom_sf"/>
</dbReference>
<evidence type="ECO:0000313" key="1">
    <source>
        <dbReference type="EMBL" id="MFC4394165.1"/>
    </source>
</evidence>
<evidence type="ECO:0000313" key="2">
    <source>
        <dbReference type="Proteomes" id="UP001595719"/>
    </source>
</evidence>
<dbReference type="RefSeq" id="WP_179000961.1">
    <property type="nucleotide sequence ID" value="NZ_JBHSCO010000008.1"/>
</dbReference>
<keyword evidence="2" id="KW-1185">Reference proteome</keyword>
<dbReference type="Pfam" id="PF05015">
    <property type="entry name" value="HigB-like_toxin"/>
    <property type="match status" value="1"/>
</dbReference>
<name>A0ABV8WFC4_9FLAO</name>
<organism evidence="1 2">
    <name type="scientific">Flavobacterium quisquiliarum</name>
    <dbReference type="NCBI Taxonomy" id="1834436"/>
    <lineage>
        <taxon>Bacteria</taxon>
        <taxon>Pseudomonadati</taxon>
        <taxon>Bacteroidota</taxon>
        <taxon>Flavobacteriia</taxon>
        <taxon>Flavobacteriales</taxon>
        <taxon>Flavobacteriaceae</taxon>
        <taxon>Flavobacterium</taxon>
    </lineage>
</organism>
<dbReference type="PANTHER" id="PTHR40266:SF2">
    <property type="entry name" value="TOXIN HIGB-1"/>
    <property type="match status" value="1"/>
</dbReference>
<dbReference type="PANTHER" id="PTHR40266">
    <property type="entry name" value="TOXIN HIGB-1"/>
    <property type="match status" value="1"/>
</dbReference>
<accession>A0ABV8WFC4</accession>
<dbReference type="Gene3D" id="3.30.2310.20">
    <property type="entry name" value="RelE-like"/>
    <property type="match status" value="1"/>
</dbReference>
<proteinExistence type="predicted"/>
<comment type="caution">
    <text evidence="1">The sequence shown here is derived from an EMBL/GenBank/DDBJ whole genome shotgun (WGS) entry which is preliminary data.</text>
</comment>
<dbReference type="EMBL" id="JBHSCO010000008">
    <property type="protein sequence ID" value="MFC4394165.1"/>
    <property type="molecule type" value="Genomic_DNA"/>
</dbReference>
<gene>
    <name evidence="1" type="ORF">ACFOY0_24455</name>
</gene>
<protein>
    <submittedName>
        <fullName evidence="1">Type II toxin-antitoxin system RelE/ParE family toxin</fullName>
    </submittedName>
</protein>
<dbReference type="InterPro" id="IPR007711">
    <property type="entry name" value="HigB-1"/>
</dbReference>
<reference evidence="2" key="1">
    <citation type="journal article" date="2019" name="Int. J. Syst. Evol. Microbiol.">
        <title>The Global Catalogue of Microorganisms (GCM) 10K type strain sequencing project: providing services to taxonomists for standard genome sequencing and annotation.</title>
        <authorList>
            <consortium name="The Broad Institute Genomics Platform"/>
            <consortium name="The Broad Institute Genome Sequencing Center for Infectious Disease"/>
            <person name="Wu L."/>
            <person name="Ma J."/>
        </authorList>
    </citation>
    <scope>NUCLEOTIDE SEQUENCE [LARGE SCALE GENOMIC DNA]</scope>
    <source>
        <strain evidence="2">CGMCC 1.15345</strain>
    </source>
</reference>
<dbReference type="SUPFAM" id="SSF143011">
    <property type="entry name" value="RelE-like"/>
    <property type="match status" value="1"/>
</dbReference>
<sequence length="93" mass="10994">MIISFGSKETEKIWNGIVVRKPSIEIQQIGRRKLRMLHNSQNLTDLRIPPSNRLEKLSGNLKDFYSIRINDQWRIIFVWENGNASNVEIIDYH</sequence>